<dbReference type="RefSeq" id="WP_209739722.1">
    <property type="nucleotide sequence ID" value="NZ_CP072611.1"/>
</dbReference>
<evidence type="ECO:0000256" key="3">
    <source>
        <dbReference type="SAM" id="MobiDB-lite"/>
    </source>
</evidence>
<dbReference type="EMBL" id="JBHUIJ010000005">
    <property type="protein sequence ID" value="MFD2236847.1"/>
    <property type="molecule type" value="Genomic_DNA"/>
</dbReference>
<accession>A0ABW5CJQ1</accession>
<feature type="region of interest" description="Disordered" evidence="3">
    <location>
        <begin position="206"/>
        <end position="228"/>
    </location>
</feature>
<keyword evidence="2" id="KW-0184">Conjugation</keyword>
<comment type="similarity">
    <text evidence="1">Belongs to the MobA/MobL family.</text>
</comment>
<reference evidence="6" key="1">
    <citation type="journal article" date="2019" name="Int. J. Syst. Evol. Microbiol.">
        <title>The Global Catalogue of Microorganisms (GCM) 10K type strain sequencing project: providing services to taxonomists for standard genome sequencing and annotation.</title>
        <authorList>
            <consortium name="The Broad Institute Genomics Platform"/>
            <consortium name="The Broad Institute Genome Sequencing Center for Infectious Disease"/>
            <person name="Wu L."/>
            <person name="Ma J."/>
        </authorList>
    </citation>
    <scope>NUCLEOTIDE SEQUENCE [LARGE SCALE GENOMIC DNA]</scope>
    <source>
        <strain evidence="6">ZS-35-S2</strain>
    </source>
</reference>
<keyword evidence="6" id="KW-1185">Reference proteome</keyword>
<evidence type="ECO:0000256" key="1">
    <source>
        <dbReference type="ARBA" id="ARBA00010873"/>
    </source>
</evidence>
<evidence type="ECO:0000259" key="4">
    <source>
        <dbReference type="Pfam" id="PF03389"/>
    </source>
</evidence>
<gene>
    <name evidence="5" type="ORF">ACFSKQ_05135</name>
</gene>
<evidence type="ECO:0000256" key="2">
    <source>
        <dbReference type="ARBA" id="ARBA00022971"/>
    </source>
</evidence>
<dbReference type="Gene3D" id="3.30.930.30">
    <property type="match status" value="1"/>
</dbReference>
<dbReference type="Proteomes" id="UP001597371">
    <property type="component" value="Unassembled WGS sequence"/>
</dbReference>
<proteinExistence type="inferred from homology"/>
<sequence length="607" mass="66760">MTSLPAHEALCHVSAKVVQRSKGRSAVAAAAYRSGTRLTDARTGSTWDYSRKKHVTDSFVMASPDTPAWVHDREALWSRAELAERRKDSVTAREVEVSIPRDLPDDRWADFLRDVAAPYVAAGAVVDVAIHCPPAADRERQPHGHLLMTMRRLDPSTDTGFAGTRNADLLAIFESGGRAGGKKGDALIRERERVAGVLNAHLRAVGSKRRADHRSYQARGDPRTPEPLIGERRKASVVRRRQNDRRTTHVAKIRESRKIDNALTETEIEMALTARGFARAPARKREPHQQDYKLSILADRFPDGDFTPFRDALYLVDARDSRRTRTMLRDGAWVEVDDESGTVSLWGPRSPQAAALAEAIAESAGYGVDRLPRTAATKRPGRSRRKAIPEAEAVSLADRWRRRGFADVTESPAGVRVGLGGRSRLLDSGDHVDLHGPVSDEALRALAAKAAEDWSGHLALDGPWPPESQARLWLECQRQGVSLDGYEPSPALAAAWAVETGTAAEADTRLRAVRSETREADLLLSAASGDVVALRNLDPNLRAFVSGHLDDEQRRDLARAGREEITASLSAFRKFGAAELERDPRAATVVTHPEPQALTNVHERRPS</sequence>
<comment type="caution">
    <text evidence="5">The sequence shown here is derived from an EMBL/GenBank/DDBJ whole genome shotgun (WGS) entry which is preliminary data.</text>
</comment>
<feature type="domain" description="MobA/MobL protein" evidence="4">
    <location>
        <begin position="24"/>
        <end position="234"/>
    </location>
</feature>
<evidence type="ECO:0000313" key="5">
    <source>
        <dbReference type="EMBL" id="MFD2236847.1"/>
    </source>
</evidence>
<protein>
    <submittedName>
        <fullName evidence="5">MobA/MobL family protein</fullName>
    </submittedName>
</protein>
<name>A0ABW5CJQ1_9HYPH</name>
<dbReference type="InterPro" id="IPR005053">
    <property type="entry name" value="MobA_MobL"/>
</dbReference>
<dbReference type="Pfam" id="PF03389">
    <property type="entry name" value="MobA_MobL"/>
    <property type="match status" value="1"/>
</dbReference>
<organism evidence="5 6">
    <name type="scientific">Aureimonas populi</name>
    <dbReference type="NCBI Taxonomy" id="1701758"/>
    <lineage>
        <taxon>Bacteria</taxon>
        <taxon>Pseudomonadati</taxon>
        <taxon>Pseudomonadota</taxon>
        <taxon>Alphaproteobacteria</taxon>
        <taxon>Hyphomicrobiales</taxon>
        <taxon>Aurantimonadaceae</taxon>
        <taxon>Aureimonas</taxon>
    </lineage>
</organism>
<evidence type="ECO:0000313" key="6">
    <source>
        <dbReference type="Proteomes" id="UP001597371"/>
    </source>
</evidence>